<comment type="similarity">
    <text evidence="1">Belongs to the bacterial solute-binding protein 1 family.</text>
</comment>
<evidence type="ECO:0000256" key="2">
    <source>
        <dbReference type="ARBA" id="ARBA00022448"/>
    </source>
</evidence>
<keyword evidence="4" id="KW-1133">Transmembrane helix</keyword>
<proteinExistence type="inferred from homology"/>
<dbReference type="GO" id="GO:1901982">
    <property type="term" value="F:maltose binding"/>
    <property type="evidence" value="ECO:0007669"/>
    <property type="project" value="TreeGrafter"/>
</dbReference>
<keyword evidence="3" id="KW-0732">Signal</keyword>
<evidence type="ECO:0000256" key="1">
    <source>
        <dbReference type="ARBA" id="ARBA00008520"/>
    </source>
</evidence>
<name>A0A2S6FWM8_9CLOT</name>
<keyword evidence="2" id="KW-0813">Transport</keyword>
<gene>
    <name evidence="5" type="ORF">BD821_1127</name>
</gene>
<reference evidence="5 6" key="1">
    <citation type="submission" date="2018-02" db="EMBL/GenBank/DDBJ databases">
        <title>Genomic Encyclopedia of Archaeal and Bacterial Type Strains, Phase II (KMG-II): from individual species to whole genera.</title>
        <authorList>
            <person name="Goeker M."/>
        </authorList>
    </citation>
    <scope>NUCLEOTIDE SEQUENCE [LARGE SCALE GENOMIC DNA]</scope>
    <source>
        <strain evidence="5 6">DSM 15099</strain>
    </source>
</reference>
<dbReference type="PROSITE" id="PS51257">
    <property type="entry name" value="PROKAR_LIPOPROTEIN"/>
    <property type="match status" value="1"/>
</dbReference>
<dbReference type="PANTHER" id="PTHR30061">
    <property type="entry name" value="MALTOSE-BINDING PERIPLASMIC PROTEIN"/>
    <property type="match status" value="1"/>
</dbReference>
<dbReference type="GO" id="GO:0042956">
    <property type="term" value="P:maltodextrin transmembrane transport"/>
    <property type="evidence" value="ECO:0007669"/>
    <property type="project" value="TreeGrafter"/>
</dbReference>
<dbReference type="EMBL" id="PTIS01000012">
    <property type="protein sequence ID" value="PPK47866.1"/>
    <property type="molecule type" value="Genomic_DNA"/>
</dbReference>
<dbReference type="RefSeq" id="WP_104410174.1">
    <property type="nucleotide sequence ID" value="NZ_PTIS01000012.1"/>
</dbReference>
<dbReference type="InterPro" id="IPR006059">
    <property type="entry name" value="SBP"/>
</dbReference>
<dbReference type="Pfam" id="PF13416">
    <property type="entry name" value="SBP_bac_8"/>
    <property type="match status" value="1"/>
</dbReference>
<evidence type="ECO:0000256" key="4">
    <source>
        <dbReference type="SAM" id="Phobius"/>
    </source>
</evidence>
<accession>A0A2S6FWM8</accession>
<organism evidence="5 6">
    <name type="scientific">Clostridium algidicarnis DSM 15099</name>
    <dbReference type="NCBI Taxonomy" id="1121295"/>
    <lineage>
        <taxon>Bacteria</taxon>
        <taxon>Bacillati</taxon>
        <taxon>Bacillota</taxon>
        <taxon>Clostridia</taxon>
        <taxon>Eubacteriales</taxon>
        <taxon>Clostridiaceae</taxon>
        <taxon>Clostridium</taxon>
    </lineage>
</organism>
<dbReference type="STRING" id="37659.GCA_000703125_00242"/>
<evidence type="ECO:0000313" key="6">
    <source>
        <dbReference type="Proteomes" id="UP000239863"/>
    </source>
</evidence>
<evidence type="ECO:0000313" key="5">
    <source>
        <dbReference type="EMBL" id="PPK47866.1"/>
    </source>
</evidence>
<keyword evidence="4" id="KW-0472">Membrane</keyword>
<protein>
    <submittedName>
        <fullName evidence="5">Carbohydrate ABC transporter substrate-binding protein (CUT1 family)</fullName>
    </submittedName>
</protein>
<keyword evidence="4" id="KW-0812">Transmembrane</keyword>
<dbReference type="GO" id="GO:0055052">
    <property type="term" value="C:ATP-binding cassette (ABC) transporter complex, substrate-binding subunit-containing"/>
    <property type="evidence" value="ECO:0007669"/>
    <property type="project" value="TreeGrafter"/>
</dbReference>
<sequence length="410" mass="47400">MKRDNNIYIISIILLLVSLSGCALNKKEKNNNYEENNDINIYVDTKDEVSIEMIQFAIESYKNQKEGTTVNIKAPVNKKDINTYLKDTKEIDLVVTNRNNILDLSKQGLIADLNEFYKKNDINNRFYNIITSYGIKGDQYFALGLLPFTIQIIYNEKYFEDKSIEINNATLEELIKLNNDKDVKVPILAPESIDAMEIISVLLEDNLVDKKQLENIYEGNVEKYNNFKDIQVVLDELNKLTKEGYLTKDMLEVKDEDVLSYIDKGRYPMAIVASSYNNDEERLNTKVLGNYKLIGKEKTPVVFMDALIAVANNCKDQEEVIEFMKFIYSDEFQMKISEKGFVTGNIKAMEDNKLINSNLKSDIISSNMSNIPYIYSLPPKIRNEVKSEMYNILRGNYSGDEWKKIIRDSY</sequence>
<dbReference type="GO" id="GO:0015768">
    <property type="term" value="P:maltose transport"/>
    <property type="evidence" value="ECO:0007669"/>
    <property type="project" value="TreeGrafter"/>
</dbReference>
<dbReference type="SUPFAM" id="SSF53850">
    <property type="entry name" value="Periplasmic binding protein-like II"/>
    <property type="match status" value="1"/>
</dbReference>
<dbReference type="Proteomes" id="UP000239863">
    <property type="component" value="Unassembled WGS sequence"/>
</dbReference>
<dbReference type="OrthoDB" id="1878199at2"/>
<feature type="transmembrane region" description="Helical" evidence="4">
    <location>
        <begin position="6"/>
        <end position="24"/>
    </location>
</feature>
<dbReference type="PANTHER" id="PTHR30061:SF50">
    <property type="entry name" value="MALTOSE_MALTODEXTRIN-BINDING PERIPLASMIC PROTEIN"/>
    <property type="match status" value="1"/>
</dbReference>
<dbReference type="AlphaFoldDB" id="A0A2S6FWM8"/>
<evidence type="ECO:0000256" key="3">
    <source>
        <dbReference type="ARBA" id="ARBA00022729"/>
    </source>
</evidence>
<dbReference type="Gene3D" id="3.40.190.10">
    <property type="entry name" value="Periplasmic binding protein-like II"/>
    <property type="match status" value="1"/>
</dbReference>
<comment type="caution">
    <text evidence="5">The sequence shown here is derived from an EMBL/GenBank/DDBJ whole genome shotgun (WGS) entry which is preliminary data.</text>
</comment>